<dbReference type="InterPro" id="IPR000073">
    <property type="entry name" value="AB_hydrolase_1"/>
</dbReference>
<accession>A0A2G5PDX9</accession>
<dbReference type="AlphaFoldDB" id="A0A2G5PDX9"/>
<evidence type="ECO:0000313" key="5">
    <source>
        <dbReference type="EMBL" id="PIB76114.1"/>
    </source>
</evidence>
<evidence type="ECO:0000313" key="6">
    <source>
        <dbReference type="Proteomes" id="UP000230551"/>
    </source>
</evidence>
<dbReference type="Gene3D" id="3.40.50.1820">
    <property type="entry name" value="alpha/beta hydrolase"/>
    <property type="match status" value="1"/>
</dbReference>
<dbReference type="OrthoDB" id="5166357at2"/>
<dbReference type="Proteomes" id="UP000230551">
    <property type="component" value="Unassembled WGS sequence"/>
</dbReference>
<evidence type="ECO:0000256" key="1">
    <source>
        <dbReference type="SAM" id="MobiDB-lite"/>
    </source>
</evidence>
<sequence length="518" mass="52872">MRSHARRASTLLAVALLATGCAPILSNPADFATDSGGNGSGPQTSTVAPDGPPEIAAVVKDLSWRDCASDVADTAGVQLPAGVRLECANVRGRLDPVGGGAGRLQLGVVRASSADTPADAGPVVFTTGSDIPSSVQLPVWLSRSGTDILKQHPVVAIDRRGTGRSDAIECREPADRREMRDQAQFEPGDDQVANLGAATQTATVSCTDFIIDNAAYTNARSAEDLETLRTAWEVPTLALIGVGNGAQVALAYAGTHPDKVSRLLLDSPLPLSISAETAAGQALAGQQHALDAFAAQCAAMGCSLGPDPKAVVSSLISDARADRGPGGLSAAAVVAGITDALAYPIGDGAANTSRLSDILDAARSGDAAGLQELVDTAYARTGSDGAFVNRCSDALNRPTPDRARELLVAWGKQYPQFGAVAALKLVECLNWPSGSPPKEPTELGVNVLMMGVGNNPISGSDGVAATQASIINAGATSRRVIWQGVGNGASIYTECAMPALLGYLADATLPDTDTFCPA</sequence>
<keyword evidence="6" id="KW-1185">Reference proteome</keyword>
<reference evidence="5 6" key="1">
    <citation type="journal article" date="2017" name="Infect. Genet. Evol.">
        <title>The new phylogeny of the genus Mycobacterium: The old and the news.</title>
        <authorList>
            <person name="Tortoli E."/>
            <person name="Fedrizzi T."/>
            <person name="Meehan C.J."/>
            <person name="Trovato A."/>
            <person name="Grottola A."/>
            <person name="Giacobazzi E."/>
            <person name="Serpini G.F."/>
            <person name="Tagliazucchi S."/>
            <person name="Fabio A."/>
            <person name="Bettua C."/>
            <person name="Bertorelli R."/>
            <person name="Frascaro F."/>
            <person name="De Sanctis V."/>
            <person name="Pecorari M."/>
            <person name="Jousson O."/>
            <person name="Segata N."/>
            <person name="Cirillo D.M."/>
        </authorList>
    </citation>
    <scope>NUCLEOTIDE SEQUENCE [LARGE SCALE GENOMIC DNA]</scope>
    <source>
        <strain evidence="5 6">CIP1034565</strain>
    </source>
</reference>
<evidence type="ECO:0000259" key="4">
    <source>
        <dbReference type="Pfam" id="PF08386"/>
    </source>
</evidence>
<gene>
    <name evidence="5" type="ORF">CQY22_006935</name>
</gene>
<evidence type="ECO:0000256" key="2">
    <source>
        <dbReference type="SAM" id="SignalP"/>
    </source>
</evidence>
<dbReference type="InterPro" id="IPR013595">
    <property type="entry name" value="Pept_S33_TAP-like_C"/>
</dbReference>
<name>A0A2G5PDX9_9MYCO</name>
<keyword evidence="2" id="KW-0732">Signal</keyword>
<proteinExistence type="predicted"/>
<dbReference type="PROSITE" id="PS51257">
    <property type="entry name" value="PROKAR_LIPOPROTEIN"/>
    <property type="match status" value="1"/>
</dbReference>
<dbReference type="EMBL" id="PDCN02000006">
    <property type="protein sequence ID" value="PIB76114.1"/>
    <property type="molecule type" value="Genomic_DNA"/>
</dbReference>
<dbReference type="STRING" id="85968.GCA_900073015_00099"/>
<dbReference type="Pfam" id="PF08386">
    <property type="entry name" value="Abhydrolase_4"/>
    <property type="match status" value="1"/>
</dbReference>
<comment type="caution">
    <text evidence="5">The sequence shown here is derived from an EMBL/GenBank/DDBJ whole genome shotgun (WGS) entry which is preliminary data.</text>
</comment>
<dbReference type="SUPFAM" id="SSF53474">
    <property type="entry name" value="alpha/beta-Hydrolases"/>
    <property type="match status" value="1"/>
</dbReference>
<dbReference type="Pfam" id="PF00561">
    <property type="entry name" value="Abhydrolase_1"/>
    <property type="match status" value="1"/>
</dbReference>
<keyword evidence="5" id="KW-0378">Hydrolase</keyword>
<protein>
    <submittedName>
        <fullName evidence="5">Alpha/beta hydrolase</fullName>
    </submittedName>
</protein>
<feature type="domain" description="AB hydrolase-1" evidence="3">
    <location>
        <begin position="149"/>
        <end position="298"/>
    </location>
</feature>
<evidence type="ECO:0000259" key="3">
    <source>
        <dbReference type="Pfam" id="PF00561"/>
    </source>
</evidence>
<feature type="region of interest" description="Disordered" evidence="1">
    <location>
        <begin position="32"/>
        <end position="52"/>
    </location>
</feature>
<organism evidence="5 6">
    <name type="scientific">Mycolicibacterium brumae</name>
    <dbReference type="NCBI Taxonomy" id="85968"/>
    <lineage>
        <taxon>Bacteria</taxon>
        <taxon>Bacillati</taxon>
        <taxon>Actinomycetota</taxon>
        <taxon>Actinomycetes</taxon>
        <taxon>Mycobacteriales</taxon>
        <taxon>Mycobacteriaceae</taxon>
        <taxon>Mycolicibacterium</taxon>
    </lineage>
</organism>
<dbReference type="InterPro" id="IPR029058">
    <property type="entry name" value="AB_hydrolase_fold"/>
</dbReference>
<dbReference type="GO" id="GO:0016787">
    <property type="term" value="F:hydrolase activity"/>
    <property type="evidence" value="ECO:0007669"/>
    <property type="project" value="UniProtKB-KW"/>
</dbReference>
<feature type="signal peptide" evidence="2">
    <location>
        <begin position="1"/>
        <end position="32"/>
    </location>
</feature>
<feature type="chain" id="PRO_5038378610" evidence="2">
    <location>
        <begin position="33"/>
        <end position="518"/>
    </location>
</feature>
<dbReference type="RefSeq" id="WP_090584769.1">
    <property type="nucleotide sequence ID" value="NZ_CP104302.1"/>
</dbReference>
<feature type="domain" description="Peptidase S33 tripeptidyl aminopeptidase-like C-terminal" evidence="4">
    <location>
        <begin position="414"/>
        <end position="516"/>
    </location>
</feature>